<name>A0A939NLL8_KLEPN</name>
<evidence type="ECO:0000313" key="3">
    <source>
        <dbReference type="Proteomes" id="UP000664267"/>
    </source>
</evidence>
<feature type="region of interest" description="Disordered" evidence="1">
    <location>
        <begin position="42"/>
        <end position="72"/>
    </location>
</feature>
<gene>
    <name evidence="2" type="ORF">J4733_11860</name>
</gene>
<organism evidence="2 3">
    <name type="scientific">Klebsiella pneumoniae</name>
    <dbReference type="NCBI Taxonomy" id="573"/>
    <lineage>
        <taxon>Bacteria</taxon>
        <taxon>Pseudomonadati</taxon>
        <taxon>Pseudomonadota</taxon>
        <taxon>Gammaproteobacteria</taxon>
        <taxon>Enterobacterales</taxon>
        <taxon>Enterobacteriaceae</taxon>
        <taxon>Klebsiella/Raoultella group</taxon>
        <taxon>Klebsiella</taxon>
        <taxon>Klebsiella pneumoniae complex</taxon>
    </lineage>
</organism>
<sequence>MSGKPPAALQWGKKELTYVHITDIASTDAEFIALIAALDGRRPSTRQEQVSERRSRRPGARPQAPRELLFLQ</sequence>
<protein>
    <submittedName>
        <fullName evidence="2">Uncharacterized protein</fullName>
    </submittedName>
</protein>
<reference evidence="2" key="1">
    <citation type="submission" date="2021-03" db="EMBL/GenBank/DDBJ databases">
        <title>Molecular epidemiology and mechanisms of colistin and carbapenem resistance in Enterobacteriaceae from clinical isolates, the environment and porcine samples in Pretoria, South Africa.</title>
        <authorList>
            <person name="Bogoshi D."/>
            <person name="Mbelle N.M."/>
            <person name="Naidoo V."/>
            <person name="Osei Sekyere J."/>
        </authorList>
    </citation>
    <scope>NUCLEOTIDE SEQUENCE</scope>
    <source>
        <strain evidence="2">C029</strain>
    </source>
</reference>
<accession>A0A939NLL8</accession>
<evidence type="ECO:0000256" key="1">
    <source>
        <dbReference type="SAM" id="MobiDB-lite"/>
    </source>
</evidence>
<dbReference type="EMBL" id="JAGETN010000017">
    <property type="protein sequence ID" value="MBO2025626.1"/>
    <property type="molecule type" value="Genomic_DNA"/>
</dbReference>
<proteinExistence type="predicted"/>
<comment type="caution">
    <text evidence="2">The sequence shown here is derived from an EMBL/GenBank/DDBJ whole genome shotgun (WGS) entry which is preliminary data.</text>
</comment>
<dbReference type="Proteomes" id="UP000664267">
    <property type="component" value="Unassembled WGS sequence"/>
</dbReference>
<dbReference type="AlphaFoldDB" id="A0A939NLL8"/>
<evidence type="ECO:0000313" key="2">
    <source>
        <dbReference type="EMBL" id="MBO2025626.1"/>
    </source>
</evidence>